<keyword evidence="3" id="KW-1185">Reference proteome</keyword>
<dbReference type="Proteomes" id="UP001497482">
    <property type="component" value="Chromosome 6"/>
</dbReference>
<organism evidence="2 3">
    <name type="scientific">Knipowitschia caucasica</name>
    <name type="common">Caucasian dwarf goby</name>
    <name type="synonym">Pomatoschistus caucasicus</name>
    <dbReference type="NCBI Taxonomy" id="637954"/>
    <lineage>
        <taxon>Eukaryota</taxon>
        <taxon>Metazoa</taxon>
        <taxon>Chordata</taxon>
        <taxon>Craniata</taxon>
        <taxon>Vertebrata</taxon>
        <taxon>Euteleostomi</taxon>
        <taxon>Actinopterygii</taxon>
        <taxon>Neopterygii</taxon>
        <taxon>Teleostei</taxon>
        <taxon>Neoteleostei</taxon>
        <taxon>Acanthomorphata</taxon>
        <taxon>Gobiaria</taxon>
        <taxon>Gobiiformes</taxon>
        <taxon>Gobioidei</taxon>
        <taxon>Gobiidae</taxon>
        <taxon>Gobiinae</taxon>
        <taxon>Knipowitschia</taxon>
    </lineage>
</organism>
<sequence>MAQTETGPLEASPCAPQSPSRRPIPVLLRVPAGGQSLCSSESQQEACPCAPQSQPRGMIYAYIITVIVDPPLAEDQRGTGAMSIGWQL</sequence>
<feature type="region of interest" description="Disordered" evidence="1">
    <location>
        <begin position="1"/>
        <end position="24"/>
    </location>
</feature>
<dbReference type="AlphaFoldDB" id="A0AAV2M3Z9"/>
<accession>A0AAV2M3Z9</accession>
<evidence type="ECO:0000313" key="3">
    <source>
        <dbReference type="Proteomes" id="UP001497482"/>
    </source>
</evidence>
<protein>
    <submittedName>
        <fullName evidence="2">Uncharacterized protein</fullName>
    </submittedName>
</protein>
<gene>
    <name evidence="2" type="ORF">KC01_LOCUS35058</name>
</gene>
<evidence type="ECO:0000256" key="1">
    <source>
        <dbReference type="SAM" id="MobiDB-lite"/>
    </source>
</evidence>
<name>A0AAV2M3Z9_KNICA</name>
<proteinExistence type="predicted"/>
<evidence type="ECO:0000313" key="2">
    <source>
        <dbReference type="EMBL" id="CAL1608070.1"/>
    </source>
</evidence>
<dbReference type="EMBL" id="OZ035828">
    <property type="protein sequence ID" value="CAL1608070.1"/>
    <property type="molecule type" value="Genomic_DNA"/>
</dbReference>
<reference evidence="2 3" key="1">
    <citation type="submission" date="2024-04" db="EMBL/GenBank/DDBJ databases">
        <authorList>
            <person name="Waldvogel A.-M."/>
            <person name="Schoenle A."/>
        </authorList>
    </citation>
    <scope>NUCLEOTIDE SEQUENCE [LARGE SCALE GENOMIC DNA]</scope>
</reference>